<evidence type="ECO:0000256" key="3">
    <source>
        <dbReference type="ARBA" id="ARBA00022692"/>
    </source>
</evidence>
<feature type="transmembrane region" description="Helical" evidence="6">
    <location>
        <begin position="60"/>
        <end position="82"/>
    </location>
</feature>
<feature type="transmembrane region" description="Helical" evidence="6">
    <location>
        <begin position="89"/>
        <end position="107"/>
    </location>
</feature>
<comment type="caution">
    <text evidence="7">The sequence shown here is derived from an EMBL/GenBank/DDBJ whole genome shotgun (WGS) entry which is preliminary data.</text>
</comment>
<dbReference type="PANTHER" id="PTHR43370:SF2">
    <property type="entry name" value="ABC TRANSPORTER PERMEASE PROTEIN"/>
    <property type="match status" value="1"/>
</dbReference>
<reference evidence="7 8" key="1">
    <citation type="journal article" date="2024" name="Proc. Natl. Acad. Sci. U.S.A.">
        <title>The evolutionary genomics of adaptation to stress in wild rhizobium bacteria.</title>
        <authorList>
            <person name="Kehlet-Delgado H."/>
            <person name="Montoya A.P."/>
            <person name="Jensen K.T."/>
            <person name="Wendlandt C.E."/>
            <person name="Dexheimer C."/>
            <person name="Roberts M."/>
            <person name="Torres Martinez L."/>
            <person name="Friesen M.L."/>
            <person name="Griffitts J.S."/>
            <person name="Porter S.S."/>
        </authorList>
    </citation>
    <scope>NUCLEOTIDE SEQUENCE [LARGE SCALE GENOMIC DNA]</scope>
    <source>
        <strain evidence="7 8">M0641</strain>
    </source>
</reference>
<dbReference type="RefSeq" id="WP_352558197.1">
    <property type="nucleotide sequence ID" value="NZ_JAMYQB010000010.1"/>
</dbReference>
<dbReference type="Pfam" id="PF02653">
    <property type="entry name" value="BPD_transp_2"/>
    <property type="match status" value="1"/>
</dbReference>
<keyword evidence="3 6" id="KW-0812">Transmembrane</keyword>
<evidence type="ECO:0000256" key="6">
    <source>
        <dbReference type="SAM" id="Phobius"/>
    </source>
</evidence>
<feature type="transmembrane region" description="Helical" evidence="6">
    <location>
        <begin position="178"/>
        <end position="205"/>
    </location>
</feature>
<dbReference type="PANTHER" id="PTHR43370">
    <property type="entry name" value="SUGAR ABC TRANSPORTER INTEGRAL MEMBRANE PROTEIN-RELATED"/>
    <property type="match status" value="1"/>
</dbReference>
<keyword evidence="2" id="KW-1003">Cell membrane</keyword>
<feature type="transmembrane region" description="Helical" evidence="6">
    <location>
        <begin position="140"/>
        <end position="158"/>
    </location>
</feature>
<dbReference type="EMBL" id="JAMYQB010000010">
    <property type="protein sequence ID" value="MER9405163.1"/>
    <property type="molecule type" value="Genomic_DNA"/>
</dbReference>
<accession>A0ABV1YZI6</accession>
<evidence type="ECO:0000256" key="4">
    <source>
        <dbReference type="ARBA" id="ARBA00022989"/>
    </source>
</evidence>
<dbReference type="Proteomes" id="UP001433071">
    <property type="component" value="Unassembled WGS sequence"/>
</dbReference>
<evidence type="ECO:0000256" key="2">
    <source>
        <dbReference type="ARBA" id="ARBA00022475"/>
    </source>
</evidence>
<dbReference type="CDD" id="cd06580">
    <property type="entry name" value="TM_PBP1_transp_TpRbsC_like"/>
    <property type="match status" value="1"/>
</dbReference>
<organism evidence="7 8">
    <name type="scientific">Mesorhizobium caraganae</name>
    <dbReference type="NCBI Taxonomy" id="483206"/>
    <lineage>
        <taxon>Bacteria</taxon>
        <taxon>Pseudomonadati</taxon>
        <taxon>Pseudomonadota</taxon>
        <taxon>Alphaproteobacteria</taxon>
        <taxon>Hyphomicrobiales</taxon>
        <taxon>Phyllobacteriaceae</taxon>
        <taxon>Mesorhizobium</taxon>
    </lineage>
</organism>
<gene>
    <name evidence="7" type="ORF">NKI36_14025</name>
</gene>
<comment type="subcellular location">
    <subcellularLocation>
        <location evidence="1">Cell membrane</location>
        <topology evidence="1">Multi-pass membrane protein</topology>
    </subcellularLocation>
</comment>
<evidence type="ECO:0000256" key="1">
    <source>
        <dbReference type="ARBA" id="ARBA00004651"/>
    </source>
</evidence>
<feature type="transmembrane region" description="Helical" evidence="6">
    <location>
        <begin position="266"/>
        <end position="284"/>
    </location>
</feature>
<feature type="transmembrane region" description="Helical" evidence="6">
    <location>
        <begin position="33"/>
        <end position="54"/>
    </location>
</feature>
<keyword evidence="4 6" id="KW-1133">Transmembrane helix</keyword>
<feature type="transmembrane region" description="Helical" evidence="6">
    <location>
        <begin position="211"/>
        <end position="231"/>
    </location>
</feature>
<evidence type="ECO:0000313" key="8">
    <source>
        <dbReference type="Proteomes" id="UP001433071"/>
    </source>
</evidence>
<keyword evidence="5 6" id="KW-0472">Membrane</keyword>
<evidence type="ECO:0000313" key="7">
    <source>
        <dbReference type="EMBL" id="MER9405163.1"/>
    </source>
</evidence>
<proteinExistence type="predicted"/>
<dbReference type="InterPro" id="IPR001851">
    <property type="entry name" value="ABC_transp_permease"/>
</dbReference>
<protein>
    <submittedName>
        <fullName evidence="7">ABC transporter permease</fullName>
    </submittedName>
</protein>
<feature type="transmembrane region" description="Helical" evidence="6">
    <location>
        <begin position="6"/>
        <end position="26"/>
    </location>
</feature>
<evidence type="ECO:0000256" key="5">
    <source>
        <dbReference type="ARBA" id="ARBA00023136"/>
    </source>
</evidence>
<sequence>MNAVEFIISGMLAAATPFLLAALGELVVERAGVLNLGVEGLMALGAVLAFIVVYQGGGHLLGFVAAGLGSAVLSLVFAVLALGFRANQVATGLAIGILGQGLSALFGKSYESLTVKGLPKLAFPGLSEIPVVGRLFVQDVVVWLSLAVTFAIWAMFAYTRVGLVVRAIGENPKAAHAIGYPVIAIRVAAIAFGGMMAGFAGAYAAAVYTPLWADGMIAGRGWIAIALVVFGTWLAGRIFLGACLFGAVSLMSLAAQATGLDVPSQLLSSLPYLVTIIVLGVISADRRLLRLNGVASLGEPFER</sequence>
<feature type="transmembrane region" description="Helical" evidence="6">
    <location>
        <begin position="238"/>
        <end position="260"/>
    </location>
</feature>
<name>A0ABV1YZI6_9HYPH</name>
<keyword evidence="8" id="KW-1185">Reference proteome</keyword>